<protein>
    <submittedName>
        <fullName evidence="1">Uncharacterized protein</fullName>
    </submittedName>
</protein>
<accession>A0A2R6XIE9</accession>
<gene>
    <name evidence="1" type="ORF">MARPO_0013s0112</name>
</gene>
<name>A0A2R6XIE9_MARPO</name>
<keyword evidence="2" id="KW-1185">Reference proteome</keyword>
<evidence type="ECO:0000313" key="1">
    <source>
        <dbReference type="EMBL" id="PTQ45888.1"/>
    </source>
</evidence>
<organism evidence="1 2">
    <name type="scientific">Marchantia polymorpha</name>
    <name type="common">Common liverwort</name>
    <name type="synonym">Marchantia aquatica</name>
    <dbReference type="NCBI Taxonomy" id="3197"/>
    <lineage>
        <taxon>Eukaryota</taxon>
        <taxon>Viridiplantae</taxon>
        <taxon>Streptophyta</taxon>
        <taxon>Embryophyta</taxon>
        <taxon>Marchantiophyta</taxon>
        <taxon>Marchantiopsida</taxon>
        <taxon>Marchantiidae</taxon>
        <taxon>Marchantiales</taxon>
        <taxon>Marchantiaceae</taxon>
        <taxon>Marchantia</taxon>
    </lineage>
</organism>
<dbReference type="AlphaFoldDB" id="A0A2R6XIE9"/>
<dbReference type="Gramene" id="Mp8g06800.1">
    <property type="protein sequence ID" value="Mp8g06800.1.cds"/>
    <property type="gene ID" value="Mp8g06800"/>
</dbReference>
<dbReference type="Proteomes" id="UP000244005">
    <property type="component" value="Unassembled WGS sequence"/>
</dbReference>
<evidence type="ECO:0000313" key="2">
    <source>
        <dbReference type="Proteomes" id="UP000244005"/>
    </source>
</evidence>
<dbReference type="EMBL" id="KZ772685">
    <property type="protein sequence ID" value="PTQ45888.1"/>
    <property type="molecule type" value="Genomic_DNA"/>
</dbReference>
<proteinExistence type="predicted"/>
<sequence length="109" mass="11835">MSCSSTLITDCECTNLTTNDDHGSTWDDAGCCLSFCSVQMIMTIIQIYHDLYVSQHSVRSTHGPPNTMMPKTSRTRSGCCSKPTASCTCNSISLNSSMSSRIFESSTEA</sequence>
<reference evidence="2" key="1">
    <citation type="journal article" date="2017" name="Cell">
        <title>Insights into land plant evolution garnered from the Marchantia polymorpha genome.</title>
        <authorList>
            <person name="Bowman J.L."/>
            <person name="Kohchi T."/>
            <person name="Yamato K.T."/>
            <person name="Jenkins J."/>
            <person name="Shu S."/>
            <person name="Ishizaki K."/>
            <person name="Yamaoka S."/>
            <person name="Nishihama R."/>
            <person name="Nakamura Y."/>
            <person name="Berger F."/>
            <person name="Adam C."/>
            <person name="Aki S.S."/>
            <person name="Althoff F."/>
            <person name="Araki T."/>
            <person name="Arteaga-Vazquez M.A."/>
            <person name="Balasubrmanian S."/>
            <person name="Barry K."/>
            <person name="Bauer D."/>
            <person name="Boehm C.R."/>
            <person name="Briginshaw L."/>
            <person name="Caballero-Perez J."/>
            <person name="Catarino B."/>
            <person name="Chen F."/>
            <person name="Chiyoda S."/>
            <person name="Chovatia M."/>
            <person name="Davies K.M."/>
            <person name="Delmans M."/>
            <person name="Demura T."/>
            <person name="Dierschke T."/>
            <person name="Dolan L."/>
            <person name="Dorantes-Acosta A.E."/>
            <person name="Eklund D.M."/>
            <person name="Florent S.N."/>
            <person name="Flores-Sandoval E."/>
            <person name="Fujiyama A."/>
            <person name="Fukuzawa H."/>
            <person name="Galik B."/>
            <person name="Grimanelli D."/>
            <person name="Grimwood J."/>
            <person name="Grossniklaus U."/>
            <person name="Hamada T."/>
            <person name="Haseloff J."/>
            <person name="Hetherington A.J."/>
            <person name="Higo A."/>
            <person name="Hirakawa Y."/>
            <person name="Hundley H.N."/>
            <person name="Ikeda Y."/>
            <person name="Inoue K."/>
            <person name="Inoue S.I."/>
            <person name="Ishida S."/>
            <person name="Jia Q."/>
            <person name="Kakita M."/>
            <person name="Kanazawa T."/>
            <person name="Kawai Y."/>
            <person name="Kawashima T."/>
            <person name="Kennedy M."/>
            <person name="Kinose K."/>
            <person name="Kinoshita T."/>
            <person name="Kohara Y."/>
            <person name="Koide E."/>
            <person name="Komatsu K."/>
            <person name="Kopischke S."/>
            <person name="Kubo M."/>
            <person name="Kyozuka J."/>
            <person name="Lagercrantz U."/>
            <person name="Lin S.S."/>
            <person name="Lindquist E."/>
            <person name="Lipzen A.M."/>
            <person name="Lu C.W."/>
            <person name="De Luna E."/>
            <person name="Martienssen R.A."/>
            <person name="Minamino N."/>
            <person name="Mizutani M."/>
            <person name="Mizutani M."/>
            <person name="Mochizuki N."/>
            <person name="Monte I."/>
            <person name="Mosher R."/>
            <person name="Nagasaki H."/>
            <person name="Nakagami H."/>
            <person name="Naramoto S."/>
            <person name="Nishitani K."/>
            <person name="Ohtani M."/>
            <person name="Okamoto T."/>
            <person name="Okumura M."/>
            <person name="Phillips J."/>
            <person name="Pollak B."/>
            <person name="Reinders A."/>
            <person name="Rovekamp M."/>
            <person name="Sano R."/>
            <person name="Sawa S."/>
            <person name="Schmid M.W."/>
            <person name="Shirakawa M."/>
            <person name="Solano R."/>
            <person name="Spunde A."/>
            <person name="Suetsugu N."/>
            <person name="Sugano S."/>
            <person name="Sugiyama A."/>
            <person name="Sun R."/>
            <person name="Suzuki Y."/>
            <person name="Takenaka M."/>
            <person name="Takezawa D."/>
            <person name="Tomogane H."/>
            <person name="Tsuzuki M."/>
            <person name="Ueda T."/>
            <person name="Umeda M."/>
            <person name="Ward J.M."/>
            <person name="Watanabe Y."/>
            <person name="Yazaki K."/>
            <person name="Yokoyama R."/>
            <person name="Yoshitake Y."/>
            <person name="Yotsui I."/>
            <person name="Zachgo S."/>
            <person name="Schmutz J."/>
        </authorList>
    </citation>
    <scope>NUCLEOTIDE SEQUENCE [LARGE SCALE GENOMIC DNA]</scope>
    <source>
        <strain evidence="2">Tak-1</strain>
    </source>
</reference>